<sequence>MSAAAARRVSVQRLRLDSSETPDGVVILGGAVVRLLETNPCRDPKAQPFFEVRTTKAVFGKRATLRTRARRRLRAAARQVLNTWGRQDFSYHIQGLPETLYVPWKDLLQEMMQALQQAGCMEPKARVRQWLRGRRLDEINQAVDDIQALEEEDTTSLDVLPKSRSPERRHHPLSSTELLG</sequence>
<feature type="region of interest" description="Disordered" evidence="1">
    <location>
        <begin position="154"/>
        <end position="180"/>
    </location>
</feature>
<dbReference type="InterPro" id="IPR020568">
    <property type="entry name" value="Ribosomal_Su5_D2-typ_SF"/>
</dbReference>
<dbReference type="InterPro" id="IPR014721">
    <property type="entry name" value="Ribsml_uS5_D2-typ_fold_subgr"/>
</dbReference>
<evidence type="ECO:0000256" key="1">
    <source>
        <dbReference type="SAM" id="MobiDB-lite"/>
    </source>
</evidence>
<dbReference type="OrthoDB" id="10621904at2759"/>
<name>A0A7J7INA2_9RHOD</name>
<organism evidence="2 3">
    <name type="scientific">Cyanidiococcus yangmingshanensis</name>
    <dbReference type="NCBI Taxonomy" id="2690220"/>
    <lineage>
        <taxon>Eukaryota</taxon>
        <taxon>Rhodophyta</taxon>
        <taxon>Bangiophyceae</taxon>
        <taxon>Cyanidiales</taxon>
        <taxon>Cyanidiaceae</taxon>
        <taxon>Cyanidiococcus</taxon>
    </lineage>
</organism>
<reference evidence="2 3" key="1">
    <citation type="journal article" date="2020" name="J. Phycol.">
        <title>Comparative genome analysis reveals Cyanidiococcus gen. nov., a new extremophilic red algal genus sister to Cyanidioschyzon (Cyanidioschyzonaceae, Rhodophyta).</title>
        <authorList>
            <person name="Liu S.-L."/>
            <person name="Chiang Y.-R."/>
            <person name="Yoon H.S."/>
            <person name="Fu H.-Y."/>
        </authorList>
    </citation>
    <scope>NUCLEOTIDE SEQUENCE [LARGE SCALE GENOMIC DNA]</scope>
    <source>
        <strain evidence="2 3">THAL066</strain>
    </source>
</reference>
<dbReference type="Proteomes" id="UP000530660">
    <property type="component" value="Unassembled WGS sequence"/>
</dbReference>
<dbReference type="AlphaFoldDB" id="A0A7J7INA2"/>
<dbReference type="Gene3D" id="3.30.230.10">
    <property type="match status" value="1"/>
</dbReference>
<evidence type="ECO:0000313" key="2">
    <source>
        <dbReference type="EMBL" id="KAF6004179.1"/>
    </source>
</evidence>
<proteinExistence type="predicted"/>
<keyword evidence="3" id="KW-1185">Reference proteome</keyword>
<comment type="caution">
    <text evidence="2">The sequence shown here is derived from an EMBL/GenBank/DDBJ whole genome shotgun (WGS) entry which is preliminary data.</text>
</comment>
<evidence type="ECO:0000313" key="3">
    <source>
        <dbReference type="Proteomes" id="UP000530660"/>
    </source>
</evidence>
<dbReference type="EMBL" id="VWRR01000004">
    <property type="protein sequence ID" value="KAF6004179.1"/>
    <property type="molecule type" value="Genomic_DNA"/>
</dbReference>
<accession>A0A7J7INA2</accession>
<dbReference type="SUPFAM" id="SSF54211">
    <property type="entry name" value="Ribosomal protein S5 domain 2-like"/>
    <property type="match status" value="1"/>
</dbReference>
<gene>
    <name evidence="2" type="ORF">F1559_003262</name>
</gene>
<protein>
    <submittedName>
        <fullName evidence="2">Uncharacterized protein</fullName>
    </submittedName>
</protein>